<protein>
    <submittedName>
        <fullName evidence="1">Uncharacterized protein</fullName>
    </submittedName>
</protein>
<reference evidence="1 2" key="1">
    <citation type="submission" date="2023-03" db="EMBL/GenBank/DDBJ databases">
        <title>High recombination rates correlate with genetic variation in Cardiocondyla obscurior ants.</title>
        <authorList>
            <person name="Errbii M."/>
        </authorList>
    </citation>
    <scope>NUCLEOTIDE SEQUENCE [LARGE SCALE GENOMIC DNA]</scope>
    <source>
        <strain evidence="1">Alpha-2009</strain>
        <tissue evidence="1">Whole body</tissue>
    </source>
</reference>
<dbReference type="EMBL" id="JADYXP020000021">
    <property type="protein sequence ID" value="KAL0103598.1"/>
    <property type="molecule type" value="Genomic_DNA"/>
</dbReference>
<proteinExistence type="predicted"/>
<evidence type="ECO:0000313" key="2">
    <source>
        <dbReference type="Proteomes" id="UP001430953"/>
    </source>
</evidence>
<sequence length="68" mass="8330">MPAHVVFFIRIRPEFYSCCHDFTQSSLFPFSLKSLMSQAYCIYRYKYFIISKYYLFYRMCNICSIISF</sequence>
<gene>
    <name evidence="1" type="ORF">PUN28_017702</name>
</gene>
<accession>A0AAW2ELD1</accession>
<evidence type="ECO:0000313" key="1">
    <source>
        <dbReference type="EMBL" id="KAL0103598.1"/>
    </source>
</evidence>
<dbReference type="AlphaFoldDB" id="A0AAW2ELD1"/>
<dbReference type="Proteomes" id="UP001430953">
    <property type="component" value="Unassembled WGS sequence"/>
</dbReference>
<name>A0AAW2ELD1_9HYME</name>
<comment type="caution">
    <text evidence="1">The sequence shown here is derived from an EMBL/GenBank/DDBJ whole genome shotgun (WGS) entry which is preliminary data.</text>
</comment>
<keyword evidence="2" id="KW-1185">Reference proteome</keyword>
<organism evidence="1 2">
    <name type="scientific">Cardiocondyla obscurior</name>
    <dbReference type="NCBI Taxonomy" id="286306"/>
    <lineage>
        <taxon>Eukaryota</taxon>
        <taxon>Metazoa</taxon>
        <taxon>Ecdysozoa</taxon>
        <taxon>Arthropoda</taxon>
        <taxon>Hexapoda</taxon>
        <taxon>Insecta</taxon>
        <taxon>Pterygota</taxon>
        <taxon>Neoptera</taxon>
        <taxon>Endopterygota</taxon>
        <taxon>Hymenoptera</taxon>
        <taxon>Apocrita</taxon>
        <taxon>Aculeata</taxon>
        <taxon>Formicoidea</taxon>
        <taxon>Formicidae</taxon>
        <taxon>Myrmicinae</taxon>
        <taxon>Cardiocondyla</taxon>
    </lineage>
</organism>